<keyword evidence="3" id="KW-1185">Reference proteome</keyword>
<evidence type="ECO:0000313" key="2">
    <source>
        <dbReference type="EMBL" id="OWK50066.1"/>
    </source>
</evidence>
<dbReference type="Proteomes" id="UP000197619">
    <property type="component" value="Unassembled WGS sequence"/>
</dbReference>
<sequence length="67" mass="7576">MRADSDHRRRLAGPDPAPHRGSPLPEVRAQGGRVLPVAQRPRRGRDEALLRLHRPPLRPPLDRVTPK</sequence>
<gene>
    <name evidence="2" type="ORF">RLOC_00011289</name>
</gene>
<dbReference type="EMBL" id="MUZQ01000626">
    <property type="protein sequence ID" value="OWK50066.1"/>
    <property type="molecule type" value="Genomic_DNA"/>
</dbReference>
<evidence type="ECO:0000313" key="3">
    <source>
        <dbReference type="Proteomes" id="UP000197619"/>
    </source>
</evidence>
<name>A0A218U8T6_9PASE</name>
<protein>
    <submittedName>
        <fullName evidence="2">Uncharacterized protein</fullName>
    </submittedName>
</protein>
<feature type="region of interest" description="Disordered" evidence="1">
    <location>
        <begin position="1"/>
        <end position="67"/>
    </location>
</feature>
<comment type="caution">
    <text evidence="2">The sequence shown here is derived from an EMBL/GenBank/DDBJ whole genome shotgun (WGS) entry which is preliminary data.</text>
</comment>
<proteinExistence type="predicted"/>
<accession>A0A218U8T6</accession>
<organism evidence="2 3">
    <name type="scientific">Lonchura striata</name>
    <name type="common">white-rumped munia</name>
    <dbReference type="NCBI Taxonomy" id="40157"/>
    <lineage>
        <taxon>Eukaryota</taxon>
        <taxon>Metazoa</taxon>
        <taxon>Chordata</taxon>
        <taxon>Craniata</taxon>
        <taxon>Vertebrata</taxon>
        <taxon>Euteleostomi</taxon>
        <taxon>Archelosauria</taxon>
        <taxon>Archosauria</taxon>
        <taxon>Dinosauria</taxon>
        <taxon>Saurischia</taxon>
        <taxon>Theropoda</taxon>
        <taxon>Coelurosauria</taxon>
        <taxon>Aves</taxon>
        <taxon>Neognathae</taxon>
        <taxon>Neoaves</taxon>
        <taxon>Telluraves</taxon>
        <taxon>Australaves</taxon>
        <taxon>Passeriformes</taxon>
        <taxon>Passeroidea</taxon>
        <taxon>Estrildidae</taxon>
        <taxon>Estrildinae</taxon>
        <taxon>Lonchura</taxon>
    </lineage>
</organism>
<evidence type="ECO:0000256" key="1">
    <source>
        <dbReference type="SAM" id="MobiDB-lite"/>
    </source>
</evidence>
<dbReference type="AlphaFoldDB" id="A0A218U8T6"/>
<reference evidence="2 3" key="1">
    <citation type="submission" date="2017-05" db="EMBL/GenBank/DDBJ databases">
        <title>Genome of assembly of the Bengalese finch, Lonchura striata domestica.</title>
        <authorList>
            <person name="Colquitt B.M."/>
            <person name="Brainard M.S."/>
        </authorList>
    </citation>
    <scope>NUCLEOTIDE SEQUENCE [LARGE SCALE GENOMIC DNA]</scope>
    <source>
        <strain evidence="2">White83orange57</strain>
    </source>
</reference>